<protein>
    <submittedName>
        <fullName evidence="1">Uncharacterized protein</fullName>
    </submittedName>
</protein>
<accession>A0A0M0EHU8</accession>
<keyword evidence="2" id="KW-1185">Reference proteome</keyword>
<dbReference type="EMBL" id="LHUQ01000006">
    <property type="protein sequence ID" value="KON64849.1"/>
    <property type="molecule type" value="Genomic_DNA"/>
</dbReference>
<dbReference type="STRING" id="33995.KOEU_14940"/>
<evidence type="ECO:0000313" key="1">
    <source>
        <dbReference type="EMBL" id="KON64849.1"/>
    </source>
</evidence>
<gene>
    <name evidence="1" type="ORF">KOEU_14940</name>
</gene>
<name>A0A0M0EHU8_KOMEU</name>
<organism evidence="1 2">
    <name type="scientific">Komagataeibacter europaeus</name>
    <name type="common">Gluconacetobacter europaeus</name>
    <dbReference type="NCBI Taxonomy" id="33995"/>
    <lineage>
        <taxon>Bacteria</taxon>
        <taxon>Pseudomonadati</taxon>
        <taxon>Pseudomonadota</taxon>
        <taxon>Alphaproteobacteria</taxon>
        <taxon>Acetobacterales</taxon>
        <taxon>Acetobacteraceae</taxon>
        <taxon>Komagataeibacter</taxon>
    </lineage>
</organism>
<dbReference type="Proteomes" id="UP000037566">
    <property type="component" value="Unassembled WGS sequence"/>
</dbReference>
<proteinExistence type="predicted"/>
<evidence type="ECO:0000313" key="2">
    <source>
        <dbReference type="Proteomes" id="UP000037566"/>
    </source>
</evidence>
<reference evidence="1" key="1">
    <citation type="submission" date="2015-08" db="EMBL/GenBank/DDBJ databases">
        <title>Draft genome sequence of Komagataeibacter europaeus CECT 8546 a cellulose producer strain from vinegar produced by the traditional method.</title>
        <authorList>
            <person name="Poehlein A."/>
            <person name="Valera M.J."/>
            <person name="Haack F.S."/>
            <person name="Mas A."/>
            <person name="Daniel R."/>
            <person name="Streit W.R."/>
            <person name="Mateo E."/>
        </authorList>
    </citation>
    <scope>NUCLEOTIDE SEQUENCE [LARGE SCALE GENOMIC DNA]</scope>
    <source>
        <strain evidence="1">CECT 8546</strain>
    </source>
</reference>
<comment type="caution">
    <text evidence="1">The sequence shown here is derived from an EMBL/GenBank/DDBJ whole genome shotgun (WGS) entry which is preliminary data.</text>
</comment>
<dbReference type="AlphaFoldDB" id="A0A0M0EHU8"/>
<dbReference type="PATRIC" id="fig|33995.3.peg.1664"/>
<sequence length="35" mass="3915">MAKLKPTADGGGQSATYFAMTRTDAVDFKRDRHDR</sequence>